<evidence type="ECO:0000256" key="5">
    <source>
        <dbReference type="ARBA" id="ARBA00022679"/>
    </source>
</evidence>
<dbReference type="Pfam" id="PF00551">
    <property type="entry name" value="Formyl_trans_N"/>
    <property type="match status" value="1"/>
</dbReference>
<dbReference type="CDD" id="cd08646">
    <property type="entry name" value="FMT_core_Met-tRNA-FMT_N"/>
    <property type="match status" value="1"/>
</dbReference>
<evidence type="ECO:0000256" key="2">
    <source>
        <dbReference type="ARBA" id="ARBA00010699"/>
    </source>
</evidence>
<evidence type="ECO:0000313" key="11">
    <source>
        <dbReference type="EMBL" id="SUP40698.1"/>
    </source>
</evidence>
<name>A0A380NJ15_9FIRM</name>
<keyword evidence="5 8" id="KW-0808">Transferase</keyword>
<comment type="function">
    <text evidence="1 8">Attaches a formyl group to the free amino group of methionyl-tRNA(fMet). The formyl group appears to play a dual role in the initiator identity of N-formylmethionyl-tRNA by promoting its recognition by IF2 and preventing the misappropriation of this tRNA by the elongation apparatus.</text>
</comment>
<keyword evidence="12" id="KW-1185">Reference proteome</keyword>
<dbReference type="InterPro" id="IPR005793">
    <property type="entry name" value="Formyl_trans_C"/>
</dbReference>
<evidence type="ECO:0000256" key="3">
    <source>
        <dbReference type="ARBA" id="ARBA00012261"/>
    </source>
</evidence>
<dbReference type="FunFam" id="3.40.50.12230:FF:000001">
    <property type="entry name" value="Methionyl-tRNA formyltransferase"/>
    <property type="match status" value="1"/>
</dbReference>
<evidence type="ECO:0000256" key="1">
    <source>
        <dbReference type="ARBA" id="ARBA00002606"/>
    </source>
</evidence>
<evidence type="ECO:0000256" key="8">
    <source>
        <dbReference type="HAMAP-Rule" id="MF_00182"/>
    </source>
</evidence>
<dbReference type="OrthoDB" id="9802815at2"/>
<comment type="similarity">
    <text evidence="2 8">Belongs to the Fmt family.</text>
</comment>
<dbReference type="HAMAP" id="MF_00182">
    <property type="entry name" value="Formyl_trans"/>
    <property type="match status" value="1"/>
</dbReference>
<dbReference type="Gene3D" id="3.10.25.10">
    <property type="entry name" value="Formyl transferase, C-terminal domain"/>
    <property type="match status" value="1"/>
</dbReference>
<dbReference type="EMBL" id="UHIO01000001">
    <property type="protein sequence ID" value="SUP40698.1"/>
    <property type="molecule type" value="Genomic_DNA"/>
</dbReference>
<dbReference type="RefSeq" id="WP_115309619.1">
    <property type="nucleotide sequence ID" value="NZ_UHIO01000001.1"/>
</dbReference>
<dbReference type="PANTHER" id="PTHR11138:SF5">
    <property type="entry name" value="METHIONYL-TRNA FORMYLTRANSFERASE, MITOCHONDRIAL"/>
    <property type="match status" value="1"/>
</dbReference>
<sequence>MDSLRVVFMGTPDFAVPTLQALIEGPHEVVGVFCQPDKQKGRGKKVQMPPVKECALAAELPVYQPITLRDEDSETLLRTLAPDVVVVVAYGKILPPWLIRLPQYGCINVHASLLPKYRGAAPIHWAILNGDTETGVTIMQMNDGLDTGDMLDIIPVSIKAGETTGELFDRLAPIGGQVINEVLAKAMAGTLQPVVQEDELATYANKITKEMGAIDWHRSAFEIANQIRGLSPAPGCFTFFDEGKRIKVWQASEVTIETLDLSLIETAKTATVGTIIGVKEKSFLVATGNGVLEVFEVQPDNKKRMNAGDFCRGHQVKAGLILNA</sequence>
<dbReference type="InterPro" id="IPR041711">
    <property type="entry name" value="Met-tRNA-FMT_N"/>
</dbReference>
<dbReference type="Pfam" id="PF02911">
    <property type="entry name" value="Formyl_trans_C"/>
    <property type="match status" value="1"/>
</dbReference>
<dbReference type="SUPFAM" id="SSF50486">
    <property type="entry name" value="FMT C-terminal domain-like"/>
    <property type="match status" value="1"/>
</dbReference>
<dbReference type="Gene3D" id="3.40.50.170">
    <property type="entry name" value="Formyl transferase, N-terminal domain"/>
    <property type="match status" value="1"/>
</dbReference>
<dbReference type="PANTHER" id="PTHR11138">
    <property type="entry name" value="METHIONYL-TRNA FORMYLTRANSFERASE"/>
    <property type="match status" value="1"/>
</dbReference>
<dbReference type="SUPFAM" id="SSF53328">
    <property type="entry name" value="Formyltransferase"/>
    <property type="match status" value="1"/>
</dbReference>
<gene>
    <name evidence="8 11" type="primary">fmt</name>
    <name evidence="11" type="ORF">NCTC12020_00366</name>
</gene>
<feature type="domain" description="Formyl transferase C-terminal" evidence="10">
    <location>
        <begin position="206"/>
        <end position="314"/>
    </location>
</feature>
<evidence type="ECO:0000259" key="9">
    <source>
        <dbReference type="Pfam" id="PF00551"/>
    </source>
</evidence>
<dbReference type="Proteomes" id="UP000255367">
    <property type="component" value="Unassembled WGS sequence"/>
</dbReference>
<protein>
    <recommendedName>
        <fullName evidence="4 8">Methionyl-tRNA formyltransferase</fullName>
        <ecNumber evidence="3 8">2.1.2.9</ecNumber>
    </recommendedName>
</protein>
<dbReference type="InterPro" id="IPR011034">
    <property type="entry name" value="Formyl_transferase-like_C_sf"/>
</dbReference>
<dbReference type="GO" id="GO:0005829">
    <property type="term" value="C:cytosol"/>
    <property type="evidence" value="ECO:0007669"/>
    <property type="project" value="TreeGrafter"/>
</dbReference>
<keyword evidence="6 8" id="KW-0648">Protein biosynthesis</keyword>
<evidence type="ECO:0000259" key="10">
    <source>
        <dbReference type="Pfam" id="PF02911"/>
    </source>
</evidence>
<dbReference type="PROSITE" id="PS00373">
    <property type="entry name" value="GART"/>
    <property type="match status" value="1"/>
</dbReference>
<dbReference type="InterPro" id="IPR001555">
    <property type="entry name" value="GART_AS"/>
</dbReference>
<feature type="binding site" evidence="8">
    <location>
        <begin position="112"/>
        <end position="115"/>
    </location>
    <ligand>
        <name>(6S)-5,6,7,8-tetrahydrofolate</name>
        <dbReference type="ChEBI" id="CHEBI:57453"/>
    </ligand>
</feature>
<dbReference type="NCBIfam" id="TIGR00460">
    <property type="entry name" value="fmt"/>
    <property type="match status" value="1"/>
</dbReference>
<proteinExistence type="inferred from homology"/>
<dbReference type="InterPro" id="IPR002376">
    <property type="entry name" value="Formyl_transf_N"/>
</dbReference>
<evidence type="ECO:0000256" key="7">
    <source>
        <dbReference type="ARBA" id="ARBA00048558"/>
    </source>
</evidence>
<dbReference type="CDD" id="cd08704">
    <property type="entry name" value="Met_tRNA_FMT_C"/>
    <property type="match status" value="1"/>
</dbReference>
<comment type="catalytic activity">
    <reaction evidence="7 8">
        <text>L-methionyl-tRNA(fMet) + (6R)-10-formyltetrahydrofolate = N-formyl-L-methionyl-tRNA(fMet) + (6S)-5,6,7,8-tetrahydrofolate + H(+)</text>
        <dbReference type="Rhea" id="RHEA:24380"/>
        <dbReference type="Rhea" id="RHEA-COMP:9952"/>
        <dbReference type="Rhea" id="RHEA-COMP:9953"/>
        <dbReference type="ChEBI" id="CHEBI:15378"/>
        <dbReference type="ChEBI" id="CHEBI:57453"/>
        <dbReference type="ChEBI" id="CHEBI:78530"/>
        <dbReference type="ChEBI" id="CHEBI:78844"/>
        <dbReference type="ChEBI" id="CHEBI:195366"/>
        <dbReference type="EC" id="2.1.2.9"/>
    </reaction>
</comment>
<evidence type="ECO:0000313" key="12">
    <source>
        <dbReference type="Proteomes" id="UP000255367"/>
    </source>
</evidence>
<dbReference type="InterPro" id="IPR037022">
    <property type="entry name" value="Formyl_trans_C_sf"/>
</dbReference>
<accession>A0A380NJ15</accession>
<evidence type="ECO:0000256" key="6">
    <source>
        <dbReference type="ARBA" id="ARBA00022917"/>
    </source>
</evidence>
<dbReference type="GO" id="GO:0004479">
    <property type="term" value="F:methionyl-tRNA formyltransferase activity"/>
    <property type="evidence" value="ECO:0007669"/>
    <property type="project" value="UniProtKB-UniRule"/>
</dbReference>
<evidence type="ECO:0000256" key="4">
    <source>
        <dbReference type="ARBA" id="ARBA00016014"/>
    </source>
</evidence>
<dbReference type="EC" id="2.1.2.9" evidence="3 8"/>
<dbReference type="InterPro" id="IPR036477">
    <property type="entry name" value="Formyl_transf_N_sf"/>
</dbReference>
<organism evidence="11 12">
    <name type="scientific">Veillonella criceti</name>
    <dbReference type="NCBI Taxonomy" id="103891"/>
    <lineage>
        <taxon>Bacteria</taxon>
        <taxon>Bacillati</taxon>
        <taxon>Bacillota</taxon>
        <taxon>Negativicutes</taxon>
        <taxon>Veillonellales</taxon>
        <taxon>Veillonellaceae</taxon>
        <taxon>Veillonella</taxon>
    </lineage>
</organism>
<dbReference type="AlphaFoldDB" id="A0A380NJ15"/>
<reference evidence="11 12" key="1">
    <citation type="submission" date="2018-06" db="EMBL/GenBank/DDBJ databases">
        <authorList>
            <consortium name="Pathogen Informatics"/>
            <person name="Doyle S."/>
        </authorList>
    </citation>
    <scope>NUCLEOTIDE SEQUENCE [LARGE SCALE GENOMIC DNA]</scope>
    <source>
        <strain evidence="11 12">NCTC12020</strain>
    </source>
</reference>
<dbReference type="InterPro" id="IPR005794">
    <property type="entry name" value="Fmt"/>
</dbReference>
<feature type="domain" description="Formyl transferase N-terminal" evidence="9">
    <location>
        <begin position="5"/>
        <end position="183"/>
    </location>
</feature>
<dbReference type="InterPro" id="IPR044135">
    <property type="entry name" value="Met-tRNA-FMT_C"/>
</dbReference>